<dbReference type="EMBL" id="FXXP01000001">
    <property type="protein sequence ID" value="SMX27294.1"/>
    <property type="molecule type" value="Genomic_DNA"/>
</dbReference>
<name>A0A238JAQ9_9RHOB</name>
<dbReference type="Proteomes" id="UP000225972">
    <property type="component" value="Unassembled WGS sequence"/>
</dbReference>
<protein>
    <submittedName>
        <fullName evidence="1">Phage tail protein (Tail_P2_I)</fullName>
    </submittedName>
</protein>
<accession>A0A238JAQ9</accession>
<dbReference type="RefSeq" id="WP_099243457.1">
    <property type="nucleotide sequence ID" value="NZ_FXXP01000001.1"/>
</dbReference>
<dbReference type="NCBIfam" id="TIGR01634">
    <property type="entry name" value="tail_P2_I"/>
    <property type="match status" value="1"/>
</dbReference>
<dbReference type="InterPro" id="IPR006521">
    <property type="entry name" value="Tail_protein_I"/>
</dbReference>
<dbReference type="AlphaFoldDB" id="A0A238JAQ9"/>
<evidence type="ECO:0000313" key="2">
    <source>
        <dbReference type="Proteomes" id="UP000225972"/>
    </source>
</evidence>
<reference evidence="2" key="1">
    <citation type="submission" date="2017-05" db="EMBL/GenBank/DDBJ databases">
        <authorList>
            <person name="Rodrigo-Torres L."/>
            <person name="Arahal R. D."/>
            <person name="Lucena T."/>
        </authorList>
    </citation>
    <scope>NUCLEOTIDE SEQUENCE [LARGE SCALE GENOMIC DNA]</scope>
    <source>
        <strain evidence="2">CECT 8649</strain>
    </source>
</reference>
<proteinExistence type="predicted"/>
<evidence type="ECO:0000313" key="1">
    <source>
        <dbReference type="EMBL" id="SMX27294.1"/>
    </source>
</evidence>
<organism evidence="1 2">
    <name type="scientific">Pelagimonas phthalicica</name>
    <dbReference type="NCBI Taxonomy" id="1037362"/>
    <lineage>
        <taxon>Bacteria</taxon>
        <taxon>Pseudomonadati</taxon>
        <taxon>Pseudomonadota</taxon>
        <taxon>Alphaproteobacteria</taxon>
        <taxon>Rhodobacterales</taxon>
        <taxon>Roseobacteraceae</taxon>
        <taxon>Pelagimonas</taxon>
    </lineage>
</organism>
<gene>
    <name evidence="1" type="ORF">TRP8649_01397</name>
</gene>
<dbReference type="OrthoDB" id="90759at2"/>
<keyword evidence="2" id="KW-1185">Reference proteome</keyword>
<dbReference type="Pfam" id="PF09684">
    <property type="entry name" value="Tail_P2_I"/>
    <property type="match status" value="1"/>
</dbReference>
<sequence>MSDLPTLLPPNARKVEYDLEQLSSRLQGMADPVAALWDAEICPVHLLPYLAWAFSVEVWDASWSEQQRRQVVIDAIKIHRRKGTVGAVRKALAGIGFRTDLTEWFETGGEPHTFRIDAFGDDVFEAGFGINPELFHLVTLILVNVKPERSHFTLRIGEKKGGTIETGVASCQRVKNCRVATPAVPSDVHQTTINVRANSVQRAISRQNHTFSLGDAA</sequence>